<dbReference type="AlphaFoldDB" id="A0A1G4IR60"/>
<dbReference type="Proteomes" id="UP000190274">
    <property type="component" value="Chromosome A"/>
</dbReference>
<feature type="region of interest" description="Disordered" evidence="1">
    <location>
        <begin position="283"/>
        <end position="303"/>
    </location>
</feature>
<evidence type="ECO:0000256" key="1">
    <source>
        <dbReference type="SAM" id="MobiDB-lite"/>
    </source>
</evidence>
<keyword evidence="4" id="KW-1185">Reference proteome</keyword>
<reference evidence="3 4" key="1">
    <citation type="submission" date="2016-03" db="EMBL/GenBank/DDBJ databases">
        <authorList>
            <person name="Devillers H."/>
        </authorList>
    </citation>
    <scope>NUCLEOTIDE SEQUENCE [LARGE SCALE GENOMIC DNA]</scope>
    <source>
        <strain evidence="3">CBS 10888</strain>
    </source>
</reference>
<dbReference type="OrthoDB" id="2560628at2759"/>
<feature type="transmembrane region" description="Helical" evidence="2">
    <location>
        <begin position="65"/>
        <end position="87"/>
    </location>
</feature>
<feature type="transmembrane region" description="Helical" evidence="2">
    <location>
        <begin position="6"/>
        <end position="28"/>
    </location>
</feature>
<accession>A0A1G4IR60</accession>
<evidence type="ECO:0000313" key="3">
    <source>
        <dbReference type="EMBL" id="SCU79002.1"/>
    </source>
</evidence>
<dbReference type="PANTHER" id="PTHR42109">
    <property type="entry name" value="UNPLACED GENOMIC SCAFFOLD UM_SCAF_CONTIG_1.265, WHOLE GENOME SHOTGUN SEQUENCE"/>
    <property type="match status" value="1"/>
</dbReference>
<evidence type="ECO:0000256" key="2">
    <source>
        <dbReference type="SAM" id="Phobius"/>
    </source>
</evidence>
<keyword evidence="2" id="KW-1133">Transmembrane helix</keyword>
<feature type="compositionally biased region" description="Basic and acidic residues" evidence="1">
    <location>
        <begin position="283"/>
        <end position="294"/>
    </location>
</feature>
<feature type="transmembrane region" description="Helical" evidence="2">
    <location>
        <begin position="123"/>
        <end position="142"/>
    </location>
</feature>
<gene>
    <name evidence="3" type="ORF">LADA_0A09142G</name>
</gene>
<keyword evidence="2" id="KW-0472">Membrane</keyword>
<feature type="transmembrane region" description="Helical" evidence="2">
    <location>
        <begin position="40"/>
        <end position="59"/>
    </location>
</feature>
<sequence>MDRGGIPAIVFLVLYFVLFSWVTFLLLTKRVLWRSRYTSIFVHTLLRLAAQICGIGYGVAGVEHINWLIAYLVFGAEGYFTLVWCAYRFLIAFQNEILGNSWIEPKKDCGFWSYYRVLRAYPVLYIYYLLAAANGLIIAGSVKGTNSSLSDSSREHELRVGRALRDAGTAIFMALVVLFAAFTQKSYMARRGAYTRAQSHFLLILGLTAVPLLIRGVYGILGTELRSWNYALPEAYDGGGLRAGALAAEYVLGTSMEWVTCLTLLSTSFISITSGANEPLDFDDKARMNSKGELDQELDEEAK</sequence>
<dbReference type="PANTHER" id="PTHR42109:SF2">
    <property type="entry name" value="INTEGRAL MEMBRANE PROTEIN"/>
    <property type="match status" value="1"/>
</dbReference>
<feature type="transmembrane region" description="Helical" evidence="2">
    <location>
        <begin position="202"/>
        <end position="221"/>
    </location>
</feature>
<name>A0A1G4IR60_9SACH</name>
<protein>
    <submittedName>
        <fullName evidence="3">LADA_0A09142g1_1</fullName>
    </submittedName>
</protein>
<proteinExistence type="predicted"/>
<organism evidence="3 4">
    <name type="scientific">Lachancea dasiensis</name>
    <dbReference type="NCBI Taxonomy" id="1072105"/>
    <lineage>
        <taxon>Eukaryota</taxon>
        <taxon>Fungi</taxon>
        <taxon>Dikarya</taxon>
        <taxon>Ascomycota</taxon>
        <taxon>Saccharomycotina</taxon>
        <taxon>Saccharomycetes</taxon>
        <taxon>Saccharomycetales</taxon>
        <taxon>Saccharomycetaceae</taxon>
        <taxon>Lachancea</taxon>
    </lineage>
</organism>
<evidence type="ECO:0000313" key="4">
    <source>
        <dbReference type="Proteomes" id="UP000190274"/>
    </source>
</evidence>
<keyword evidence="2" id="KW-0812">Transmembrane</keyword>
<dbReference type="EMBL" id="LT598460">
    <property type="protein sequence ID" value="SCU79002.1"/>
    <property type="molecule type" value="Genomic_DNA"/>
</dbReference>
<feature type="transmembrane region" description="Helical" evidence="2">
    <location>
        <begin position="162"/>
        <end position="182"/>
    </location>
</feature>